<reference evidence="2" key="1">
    <citation type="journal article" date="2019" name="Int. J. Syst. Evol. Microbiol.">
        <title>The Global Catalogue of Microorganisms (GCM) 10K type strain sequencing project: providing services to taxonomists for standard genome sequencing and annotation.</title>
        <authorList>
            <consortium name="The Broad Institute Genomics Platform"/>
            <consortium name="The Broad Institute Genome Sequencing Center for Infectious Disease"/>
            <person name="Wu L."/>
            <person name="Ma J."/>
        </authorList>
    </citation>
    <scope>NUCLEOTIDE SEQUENCE [LARGE SCALE GENOMIC DNA]</scope>
    <source>
        <strain evidence="2">JCM 14330</strain>
    </source>
</reference>
<dbReference type="PROSITE" id="PS51257">
    <property type="entry name" value="PROKAR_LIPOPROTEIN"/>
    <property type="match status" value="1"/>
</dbReference>
<keyword evidence="2" id="KW-1185">Reference proteome</keyword>
<proteinExistence type="predicted"/>
<protein>
    <recommendedName>
        <fullName evidence="3">Lipoprotein</fullName>
    </recommendedName>
</protein>
<dbReference type="EMBL" id="BAAAEN010000010">
    <property type="protein sequence ID" value="GAA0510574.1"/>
    <property type="molecule type" value="Genomic_DNA"/>
</dbReference>
<sequence>MKDSGRWVATGAIAMLLSGCATTSVLIPEGYGGPIATIKDNAVSETKNRGQFFYVAEIDGKRVDNALQTTRVANSGAGFALSPVPFAREVPVRPMTLKLQARVAYGAPLQAMANATTLYTAESVLTFTPEPNKNYLVTGALNESQQLVWLQDEQGNKLAADAPASK</sequence>
<evidence type="ECO:0000313" key="2">
    <source>
        <dbReference type="Proteomes" id="UP001501706"/>
    </source>
</evidence>
<evidence type="ECO:0000313" key="1">
    <source>
        <dbReference type="EMBL" id="GAA0510574.1"/>
    </source>
</evidence>
<dbReference type="RefSeq" id="WP_132980253.1">
    <property type="nucleotide sequence ID" value="NZ_BAAAEN010000010.1"/>
</dbReference>
<dbReference type="Proteomes" id="UP001501706">
    <property type="component" value="Unassembled WGS sequence"/>
</dbReference>
<gene>
    <name evidence="1" type="ORF">GCM10009097_29750</name>
</gene>
<accession>A0ABP3M3U0</accession>
<evidence type="ECO:0008006" key="3">
    <source>
        <dbReference type="Google" id="ProtNLM"/>
    </source>
</evidence>
<name>A0ABP3M3U0_9BURK</name>
<comment type="caution">
    <text evidence="1">The sequence shown here is derived from an EMBL/GenBank/DDBJ whole genome shotgun (WGS) entry which is preliminary data.</text>
</comment>
<organism evidence="1 2">
    <name type="scientific">Pigmentiphaga daeguensis</name>
    <dbReference type="NCBI Taxonomy" id="414049"/>
    <lineage>
        <taxon>Bacteria</taxon>
        <taxon>Pseudomonadati</taxon>
        <taxon>Pseudomonadota</taxon>
        <taxon>Betaproteobacteria</taxon>
        <taxon>Burkholderiales</taxon>
        <taxon>Alcaligenaceae</taxon>
        <taxon>Pigmentiphaga</taxon>
    </lineage>
</organism>